<feature type="region of interest" description="Disordered" evidence="1">
    <location>
        <begin position="2252"/>
        <end position="2309"/>
    </location>
</feature>
<name>A0AAG5DW43_ANOAO</name>
<feature type="compositionally biased region" description="Low complexity" evidence="1">
    <location>
        <begin position="2051"/>
        <end position="2069"/>
    </location>
</feature>
<feature type="compositionally biased region" description="Polar residues" evidence="1">
    <location>
        <begin position="329"/>
        <end position="340"/>
    </location>
</feature>
<feature type="compositionally biased region" description="Polar residues" evidence="1">
    <location>
        <begin position="1706"/>
        <end position="1736"/>
    </location>
</feature>
<feature type="region of interest" description="Disordered" evidence="1">
    <location>
        <begin position="97"/>
        <end position="117"/>
    </location>
</feature>
<keyword evidence="4" id="KW-1185">Reference proteome</keyword>
<feature type="compositionally biased region" description="Polar residues" evidence="1">
    <location>
        <begin position="523"/>
        <end position="535"/>
    </location>
</feature>
<feature type="region of interest" description="Disordered" evidence="1">
    <location>
        <begin position="2150"/>
        <end position="2173"/>
    </location>
</feature>
<accession>A0AAG5DW43</accession>
<feature type="compositionally biased region" description="Polar residues" evidence="1">
    <location>
        <begin position="964"/>
        <end position="973"/>
    </location>
</feature>
<feature type="region of interest" description="Disordered" evidence="1">
    <location>
        <begin position="964"/>
        <end position="1112"/>
    </location>
</feature>
<feature type="compositionally biased region" description="Basic and acidic residues" evidence="1">
    <location>
        <begin position="479"/>
        <end position="489"/>
    </location>
</feature>
<feature type="compositionally biased region" description="Polar residues" evidence="1">
    <location>
        <begin position="1020"/>
        <end position="1031"/>
    </location>
</feature>
<feature type="region of interest" description="Disordered" evidence="1">
    <location>
        <begin position="1252"/>
        <end position="1291"/>
    </location>
</feature>
<proteinExistence type="predicted"/>
<feature type="compositionally biased region" description="Basic and acidic residues" evidence="1">
    <location>
        <begin position="3048"/>
        <end position="3057"/>
    </location>
</feature>
<feature type="compositionally biased region" description="Polar residues" evidence="1">
    <location>
        <begin position="563"/>
        <end position="572"/>
    </location>
</feature>
<feature type="compositionally biased region" description="Low complexity" evidence="1">
    <location>
        <begin position="1964"/>
        <end position="1977"/>
    </location>
</feature>
<feature type="compositionally biased region" description="Low complexity" evidence="1">
    <location>
        <begin position="1040"/>
        <end position="1052"/>
    </location>
</feature>
<feature type="compositionally biased region" description="Low complexity" evidence="1">
    <location>
        <begin position="2252"/>
        <end position="2263"/>
    </location>
</feature>
<feature type="compositionally biased region" description="Basic and acidic residues" evidence="1">
    <location>
        <begin position="845"/>
        <end position="857"/>
    </location>
</feature>
<feature type="compositionally biased region" description="Low complexity" evidence="1">
    <location>
        <begin position="2394"/>
        <end position="2409"/>
    </location>
</feature>
<feature type="compositionally biased region" description="Acidic residues" evidence="1">
    <location>
        <begin position="2279"/>
        <end position="2288"/>
    </location>
</feature>
<feature type="compositionally biased region" description="Low complexity" evidence="1">
    <location>
        <begin position="2229"/>
        <end position="2238"/>
    </location>
</feature>
<feature type="compositionally biased region" description="Basic and acidic residues" evidence="1">
    <location>
        <begin position="1062"/>
        <end position="1076"/>
    </location>
</feature>
<feature type="compositionally biased region" description="Gly residues" evidence="1">
    <location>
        <begin position="2546"/>
        <end position="2567"/>
    </location>
</feature>
<dbReference type="EnsemblMetazoa" id="ENSAATROPT017623">
    <property type="protein sequence ID" value="ENSAATROPP015577"/>
    <property type="gene ID" value="ENSAATROPG014397"/>
</dbReference>
<feature type="region of interest" description="Disordered" evidence="1">
    <location>
        <begin position="2393"/>
        <end position="2417"/>
    </location>
</feature>
<feature type="compositionally biased region" description="Low complexity" evidence="1">
    <location>
        <begin position="984"/>
        <end position="1004"/>
    </location>
</feature>
<feature type="compositionally biased region" description="Low complexity" evidence="1">
    <location>
        <begin position="3835"/>
        <end position="3854"/>
    </location>
</feature>
<feature type="compositionally biased region" description="Polar residues" evidence="1">
    <location>
        <begin position="2000"/>
        <end position="2009"/>
    </location>
</feature>
<feature type="compositionally biased region" description="Basic and acidic residues" evidence="1">
    <location>
        <begin position="1641"/>
        <end position="1654"/>
    </location>
</feature>
<feature type="compositionally biased region" description="Low complexity" evidence="1">
    <location>
        <begin position="252"/>
        <end position="278"/>
    </location>
</feature>
<feature type="compositionally biased region" description="Polar residues" evidence="1">
    <location>
        <begin position="3575"/>
        <end position="3584"/>
    </location>
</feature>
<feature type="compositionally biased region" description="Basic and acidic residues" evidence="1">
    <location>
        <begin position="883"/>
        <end position="895"/>
    </location>
</feature>
<feature type="compositionally biased region" description="Basic and acidic residues" evidence="1">
    <location>
        <begin position="1598"/>
        <end position="1633"/>
    </location>
</feature>
<evidence type="ECO:0000256" key="1">
    <source>
        <dbReference type="SAM" id="MobiDB-lite"/>
    </source>
</evidence>
<feature type="compositionally biased region" description="Basic residues" evidence="1">
    <location>
        <begin position="2721"/>
        <end position="2731"/>
    </location>
</feature>
<feature type="compositionally biased region" description="Basic and acidic residues" evidence="1">
    <location>
        <begin position="905"/>
        <end position="914"/>
    </location>
</feature>
<feature type="compositionally biased region" description="Basic and acidic residues" evidence="1">
    <location>
        <begin position="674"/>
        <end position="700"/>
    </location>
</feature>
<feature type="region of interest" description="Disordered" evidence="1">
    <location>
        <begin position="3823"/>
        <end position="3863"/>
    </location>
</feature>
<feature type="domain" description="Smoothelin" evidence="2">
    <location>
        <begin position="1863"/>
        <end position="1903"/>
    </location>
</feature>
<feature type="compositionally biased region" description="Basic and acidic residues" evidence="1">
    <location>
        <begin position="341"/>
        <end position="358"/>
    </location>
</feature>
<feature type="compositionally biased region" description="Polar residues" evidence="1">
    <location>
        <begin position="618"/>
        <end position="630"/>
    </location>
</feature>
<feature type="compositionally biased region" description="Basic and acidic residues" evidence="1">
    <location>
        <begin position="649"/>
        <end position="666"/>
    </location>
</feature>
<sequence length="3895" mass="419520">MEAVDLSTITDEDQLRKMWQLAEDFTRKKEIRAYMYKLREQRLKEFYASNDSSPPYFLMDNASATFGLKKSTVTASHGDSLVDQSFESFKTKEIRDSESPTRFSNAATVPSANSGWQIKTSEELSDDGKTHTVRTSATTQGTKELAGGAGRTAFAGHNLEAHSEHFDGDESNFVHSKGDQSSTVLVEDSVLEGADGSRTVAGTTRSTTTSVSSSTSRVIRQQNGDGGKRLLDAVDFAADGETEQATRKQRQAASNTANISSTSTSTSTTVQSSNTAASEEQRANATPRELSKDPERVREAFRLAQGAGKVLEREETMVNATTKMITETKQLDDGTTVTTRTYEKLPTKEQTEQYETRSRTVRTQHVQEQQQQQQQQQQRQQHQKEQQQMEEILATVESKSVGSSRILEDQEHQRSSSRTSQRITVEVDAAHDSFARSLRSVSPTGSVRSVRSNATLVGSMRTSVSPDKSQPGRSARRSPSRESEPRPDYMRSTFTSERKISGFREEEQPAGQRSPSPRKVPANTPQESRGSSPTKQDVKGQRSETHEVAQSTTTTTTTTSTSNMEETASQQEVDGGRVRGSTKPPLVRSETYEERCRKILGMPHRPAGEEGKPDAKTTAGSIFSTYDNTITTQQQQQQQQQQQNTTTLREQRKKIEQEIRSIENETLKTSASRRTSDFLADERDSVLEERRMAAKKEPSPVRKTSTSPAKEGSPERKPVRAESPVTPAATLKDASPSRKPATKESSPARQAAVKELSPARKPSIKETSPSRKPSEKELSPTRKPSMKETSPSRKPSEKALSPTRKPSMKETSPSRKPSEKEASPSRKPSEKELSPTRKPSMKETSPSRKPSEKELSPTRKPSMKEISPLVTTPGVQLPAKESSPVRKPVEKDVSPARKPAAPKSPIKEDAKPEGVETAELTTRASKATVLVEQRREGRNISVAEITIVPVMEVSEGLIRTTARTASSKVLTKQSSDTKFDRKTTTTATTNSSSSSSRAITNKSSSDFDVTKRRAVEATTVGGQSKQRTPATSPDKRRPVAATTTTTTTTSAAKQNHITVAKIKIDPLRKPRAEEWSSTRTSRSQTARKLPEPETDPESSKDTGISDNSETEETIERVVAVNLTGTSCCRHSGAHAVTDRKDSAPVVRTTGAARASKSYARSSSDNHLRATNVVNRSATAASGSRTPAVNGTQARAKVERPVKHVATKTINLSATTTAKVSSAVANTVASTTTTTTTFDSDHLDNVVIDIQQAKSSREPTPNKLVPIPVSPDTEDTGKPRYPDAVQEPDDERAQPRVANIPIFEEATNEYVGCEITEVEEQEAASGASAHATRITNLDRVTEDDESLLSVTEKVSKFVHEARRLQEPSVGAGAGAVPQPARFVVRHEYDDIDEHLKSDECLLSVSDKVTKFISTAEEVKKIRTSGPFVPEGLGAAGAGGEVPISVTEGDECLLSVNEKVNRFASRIGENSRAESVRRSVGVEDGVEELDEEGAPVPASLVAEKVSKFAPQKSPELVKNAMRTTARHTVGGEESAADEMTGGRVGTSTSITDRYRTATVTKPATVPTVGPAPASPITLRSTEAVKKAKEIFEKGQTAQDARQRDILSRPSIWEERRAKQQEQGKPERPKGSDVKLTDIGVYRKQSDHAPVEKRPEAPVEPMEPELVEPEPLPAKSVGRRDSGSGPRAPAYIRDTVSSKKDLFEKRISSSRMQVEYSSQTSQEAGAEVSTLTRRQSLKQSDAAAQMPRPALSVGDQSKPSYMNHTVASLEHINANQRRDSLDHGTLQEQPSAARSMSTVTAVSTATTTTATSGTKFGVELKRLDSGNRTGTPASAPIAAIPAQTQAKRKTSGASAGVTASAASVAGDVAIEEIFELEVLERMLEVVTGYEQRRRIRAQIRLVKKQRDEQQGSRQGNNVTVSTTTSSKQSVSVASSSGASATKRKDSSPTRPSAVRKTSATLVDSTDSAASSKRLSTTTTTADATVELLQAERKQSQEAPARAATNNTGTSSVKTTAKLSTDRFGAKASAKDDRPIWATSNILKKASEHTRSFKSSSVSSTTTSSGAVGGSLASVKKTVSSSASYQTKTTEPKSTTDCITSSYGVGPMDENGLPLFGIRALKKKATPAPPPMEEVGGTSNVSGTIVTETLYAENGGPAVGKRSTTHYASEPGEDGGMRAVTRTENIDATGTRTVEEVEMVGEGARSAKVVRKGSVKELTERFVHRESSGSLNQYQVQQQQQQDSRVYPKAGLILRSTAHSHSSRASTPATDGGSMRSGSVGELEPEHEQEEQVEFRRGDAHTMTSSTSSTRQVRSFLNDTTKVTDVQDVLQRMSNADNVEELGDTAEDREARALLNKFLGASVLMSGVESMVSSAGSMMMSESGAVATGPSAKKKVSKVSTTTTTKTHTVKSSGSPATSARQVTVDNVDEIWDEAVLKQLLEASTSYDDRRKIRARIRQIMAEKEACADIVAIVTADLQRERHLQQQSTAAGASSATAAAAVAPTNGLPQGESLLLPLLQGLLLSSAVSLGYNRGAFASVAGGSSSSSGGSRGSAGVGGSDVSASGGGGATQVGSLPPVEDSGTESGEDLRLLAAAGAGADGRLGAGLTSVLHEVTAALERLQLTLRGESLGPGCAEVMQLDVEKRNALLALVARLQQGLLQPDKIAEVQGVDTRGDGTRRPPTASPPTPQRPVANGEGTEGERANGNLDDSQGRPRAVGSSRFGAKRRTNRNSRHTVGVSREELADARRFIEEMVMMDSRQPQSECVPPAPEKTYLLQKQHSFGTVLGPEPAPAPAQKPAVPSQPTTPATAFAMKRPSQFVPKEMQSVQTSLPGTKQSGAVVATITAAPTPPARTKPSKEKQLLLSRQALSVDQALPPTTNGRLGSPEKHDAAMKPIDLHKHKSMVVKQQQQQQHQQQQQQQQQPPAEQPFKKPTQTAAQRALVKKYSFNDGSSSDDDDARRALRKPDEPKKTAEQMVLRNKIAPAEAACEPTGGSGSSLVINTVQKIVSREAKPTPAEQVSRVSNVASRGARQTQNHPNHHHHGQPGRSRTPESFKADDAVPLAKPVNKYTSKKLRMKRANTIDIPKNLLPNGASDGENEDDDDDGGEARGGTKTAGRKRTVAPGTGRGTAGKAQPPGAPPVEVPDFKPRTENDLKFMAFLQKQNQQPRQMWSNPVREHVGSNNWTNKFDHLKSNFEQTGDRRSRSELPPKYGAPKPSAMSFWKQAESASFDEPPSPAARSTSKQPSSSKTSPAKTTSQSAHAPRTSSAPSPGKYEPATFSQSLDSSVIKGKLVLPKAGSGGGSMNQFSHASASAFKPIPKKLAAPTGQLEFKPIQHDSDIVRPIPARVTNATGLVKQLVATGFKETPEVKPEPMQVQLGLVRSLAAQGYQETPYVPLPKLERTPTHNVLNYKPRPDAASSIDPAPAAPWVGKRAADPASNRVASIAATKFTANSFGHNKQALPAQPPLTYQGSLKYAEKPLAYQVLTPYEKRPSLPDVSAVGGHLGTYTFTDYTQPEAVSTFSLNRSDSLTNPENEPLVLTSSNSVFSPTAAAARPTSHHQPHQPSQISYLAVNVDQHSSSSHSPANPEDEDLDLDEGFDYDDLDSVDSQEMRVVSKVMKAPQGQQATFSAATRPTHLHASNGYVPPEGRGSLIAQSLHSSLKKIKDKSPTPPKVRQRYSQDLSPVVQPLPQLEVTAPVPSHAIYNNVQVQYHPRLADHHQPLLARTKSSHNLTVPVATSQPLRPISSDKQRTVEAYFAGQAPGSTVGYQMARTASNHNLVLRDKSGMAGQHQAVRPVSYAMGHHVGYYNGGQATAYQPASFQHRQAPGGYQGTAYQPHPYQQQQQQQQTRTQPPVGGGLLRSRTMPHIPLGSLALLDENNVEDAFEELMNQSFAV</sequence>
<feature type="region of interest" description="Disordered" evidence="1">
    <location>
        <begin position="1589"/>
        <end position="1692"/>
    </location>
</feature>
<dbReference type="PANTHER" id="PTHR48125">
    <property type="entry name" value="LP07818P1"/>
    <property type="match status" value="1"/>
</dbReference>
<feature type="compositionally biased region" description="Low complexity" evidence="1">
    <location>
        <begin position="1911"/>
        <end position="1937"/>
    </location>
</feature>
<feature type="compositionally biased region" description="Low complexity" evidence="1">
    <location>
        <begin position="361"/>
        <end position="380"/>
    </location>
</feature>
<feature type="compositionally biased region" description="Low complexity" evidence="1">
    <location>
        <begin position="631"/>
        <end position="647"/>
    </location>
</feature>
<feature type="compositionally biased region" description="Low complexity" evidence="1">
    <location>
        <begin position="3239"/>
        <end position="3259"/>
    </location>
</feature>
<evidence type="ECO:0000313" key="4">
    <source>
        <dbReference type="Proteomes" id="UP000075880"/>
    </source>
</evidence>
<feature type="region of interest" description="Disordered" evidence="1">
    <location>
        <begin position="1706"/>
        <end position="1755"/>
    </location>
</feature>
<feature type="compositionally biased region" description="Basic and acidic residues" evidence="1">
    <location>
        <begin position="3186"/>
        <end position="3206"/>
    </location>
</feature>
<feature type="compositionally biased region" description="Basic and acidic residues" evidence="1">
    <location>
        <begin position="2956"/>
        <end position="2971"/>
    </location>
</feature>
<feature type="region of interest" description="Disordered" evidence="1">
    <location>
        <begin position="2663"/>
        <end position="2738"/>
    </location>
</feature>
<feature type="compositionally biased region" description="Polar residues" evidence="1">
    <location>
        <begin position="1952"/>
        <end position="1963"/>
    </location>
</feature>
<feature type="compositionally biased region" description="Basic and acidic residues" evidence="1">
    <location>
        <begin position="496"/>
        <end position="507"/>
    </location>
</feature>
<protein>
    <recommendedName>
        <fullName evidence="2">Smoothelin domain-containing protein</fullName>
    </recommendedName>
</protein>
<feature type="region of interest" description="Disordered" evidence="1">
    <location>
        <begin position="2537"/>
        <end position="2582"/>
    </location>
</feature>
<feature type="region of interest" description="Disordered" evidence="1">
    <location>
        <begin position="3008"/>
        <end position="3149"/>
    </location>
</feature>
<evidence type="ECO:0000259" key="2">
    <source>
        <dbReference type="Pfam" id="PF12510"/>
    </source>
</evidence>
<feature type="compositionally biased region" description="Acidic residues" evidence="1">
    <location>
        <begin position="3095"/>
        <end position="3104"/>
    </location>
</feature>
<feature type="region of interest" description="Disordered" evidence="1">
    <location>
        <begin position="3574"/>
        <end position="3595"/>
    </location>
</feature>
<feature type="region of interest" description="Disordered" evidence="1">
    <location>
        <begin position="1900"/>
        <end position="1977"/>
    </location>
</feature>
<feature type="compositionally biased region" description="Polar residues" evidence="1">
    <location>
        <begin position="439"/>
        <end position="468"/>
    </location>
</feature>
<reference evidence="3" key="1">
    <citation type="submission" date="2024-04" db="UniProtKB">
        <authorList>
            <consortium name="EnsemblMetazoa"/>
        </authorList>
    </citation>
    <scope>IDENTIFICATION</scope>
    <source>
        <strain evidence="3">EBRO</strain>
    </source>
</reference>
<evidence type="ECO:0000313" key="3">
    <source>
        <dbReference type="EnsemblMetazoa" id="ENSAATROPP015577"/>
    </source>
</evidence>
<feature type="domain" description="Smoothelin" evidence="2">
    <location>
        <begin position="2417"/>
        <end position="2460"/>
    </location>
</feature>
<feature type="region of interest" description="Disordered" evidence="1">
    <location>
        <begin position="2221"/>
        <end position="2240"/>
    </location>
</feature>
<dbReference type="Pfam" id="PF12510">
    <property type="entry name" value="Smoothelin"/>
    <property type="match status" value="2"/>
</dbReference>
<feature type="compositionally biased region" description="Low complexity" evidence="1">
    <location>
        <begin position="197"/>
        <end position="218"/>
    </location>
</feature>
<feature type="compositionally biased region" description="Basic and acidic residues" evidence="1">
    <location>
        <begin position="536"/>
        <end position="547"/>
    </location>
</feature>
<dbReference type="InterPro" id="IPR022189">
    <property type="entry name" value="SMTN"/>
</dbReference>
<feature type="region of interest" description="Disordered" evidence="1">
    <location>
        <begin position="1526"/>
        <end position="1545"/>
    </location>
</feature>
<dbReference type="Proteomes" id="UP000075880">
    <property type="component" value="Unassembled WGS sequence"/>
</dbReference>
<feature type="region of interest" description="Disordered" evidence="1">
    <location>
        <begin position="2866"/>
        <end position="2887"/>
    </location>
</feature>
<feature type="region of interest" description="Disordered" evidence="1">
    <location>
        <begin position="241"/>
        <end position="296"/>
    </location>
</feature>
<feature type="compositionally biased region" description="Polar residues" evidence="1">
    <location>
        <begin position="3019"/>
        <end position="3032"/>
    </location>
</feature>
<feature type="region of interest" description="Disordered" evidence="1">
    <location>
        <begin position="2044"/>
        <end position="2069"/>
    </location>
</feature>
<feature type="region of interest" description="Disordered" evidence="1">
    <location>
        <begin position="2900"/>
        <end position="2973"/>
    </location>
</feature>
<feature type="compositionally biased region" description="Low complexity" evidence="1">
    <location>
        <begin position="551"/>
        <end position="562"/>
    </location>
</feature>
<feature type="compositionally biased region" description="Low complexity" evidence="1">
    <location>
        <begin position="2906"/>
        <end position="2921"/>
    </location>
</feature>
<dbReference type="PANTHER" id="PTHR48125:SF12">
    <property type="entry name" value="AT HOOK TRANSCRIPTION FACTOR FAMILY-RELATED"/>
    <property type="match status" value="1"/>
</dbReference>
<feature type="compositionally biased region" description="Polar residues" evidence="1">
    <location>
        <begin position="3161"/>
        <end position="3171"/>
    </location>
</feature>
<feature type="region of interest" description="Disordered" evidence="1">
    <location>
        <begin position="329"/>
        <end position="919"/>
    </location>
</feature>
<feature type="region of interest" description="Disordered" evidence="1">
    <location>
        <begin position="192"/>
        <end position="226"/>
    </location>
</feature>
<feature type="compositionally biased region" description="Basic and acidic residues" evidence="1">
    <location>
        <begin position="768"/>
        <end position="780"/>
    </location>
</feature>
<organism evidence="3 4">
    <name type="scientific">Anopheles atroparvus</name>
    <name type="common">European mosquito</name>
    <dbReference type="NCBI Taxonomy" id="41427"/>
    <lineage>
        <taxon>Eukaryota</taxon>
        <taxon>Metazoa</taxon>
        <taxon>Ecdysozoa</taxon>
        <taxon>Arthropoda</taxon>
        <taxon>Hexapoda</taxon>
        <taxon>Insecta</taxon>
        <taxon>Pterygota</taxon>
        <taxon>Neoptera</taxon>
        <taxon>Endopterygota</taxon>
        <taxon>Diptera</taxon>
        <taxon>Nematocera</taxon>
        <taxon>Culicoidea</taxon>
        <taxon>Culicidae</taxon>
        <taxon>Anophelinae</taxon>
        <taxon>Anopheles</taxon>
    </lineage>
</organism>
<feature type="region of interest" description="Disordered" evidence="1">
    <location>
        <begin position="3161"/>
        <end position="3280"/>
    </location>
</feature>
<feature type="compositionally biased region" description="Basic and acidic residues" evidence="1">
    <location>
        <begin position="606"/>
        <end position="615"/>
    </location>
</feature>
<feature type="region of interest" description="Disordered" evidence="1">
    <location>
        <begin position="1989"/>
        <end position="2009"/>
    </location>
</feature>
<feature type="compositionally biased region" description="Basic and acidic residues" evidence="1">
    <location>
        <begin position="812"/>
        <end position="835"/>
    </location>
</feature>
<feature type="compositionally biased region" description="Polar residues" evidence="1">
    <location>
        <begin position="100"/>
        <end position="117"/>
    </location>
</feature>